<dbReference type="Proteomes" id="UP000274199">
    <property type="component" value="Segment"/>
</dbReference>
<accession>A0A3G3BVZ1</accession>
<feature type="coiled-coil region" evidence="1">
    <location>
        <begin position="326"/>
        <end position="353"/>
    </location>
</feature>
<name>A0A3G3BVZ1_9CAUD</name>
<proteinExistence type="predicted"/>
<feature type="region of interest" description="Disordered" evidence="2">
    <location>
        <begin position="264"/>
        <end position="321"/>
    </location>
</feature>
<dbReference type="EMBL" id="MH884508">
    <property type="protein sequence ID" value="AYP68246.1"/>
    <property type="molecule type" value="Genomic_DNA"/>
</dbReference>
<evidence type="ECO:0000313" key="3">
    <source>
        <dbReference type="EMBL" id="AYP68246.1"/>
    </source>
</evidence>
<gene>
    <name evidence="3" type="ORF">vBBcoS136_00131</name>
</gene>
<feature type="region of interest" description="Disordered" evidence="2">
    <location>
        <begin position="417"/>
        <end position="454"/>
    </location>
</feature>
<evidence type="ECO:0000313" key="4">
    <source>
        <dbReference type="Proteomes" id="UP000274199"/>
    </source>
</evidence>
<sequence>MTKKKLLDFQASISDVKQINPLFSTAKARVLYTGRNRNMSSISRDAVEKALSTLPNIPVVGEYSEANKDYKGHGGQIDLDSYKFIHTTKPYGVVPESATYEWEEVRGADGATREYLVINGIYLWTGRYEEAFSVIDSGKGQSMEIEVTDGRWNDEDEVFEIDNFVFSALCILGDDVEPAFEDANITAYSLDKDSFKAEFNLMLKELKSSLSNKKEVDNMKLKELLEKYSLKIEDLTEKGIDFNEISEDELEAKIIEVFEIDVNEDDKGDEGKIEGEQEPEGQNPEGQEPDTTVEPVVEPEGNEDGDGQEPETVVEPEGNEPVVEPTVDFESRIEELEGELETANQTIDTLTTELEGLRQFKLDTEKAQHEAKAQELFSNFQLTEEDIEGLDIHKFSIEELEEKCYAILGRKMASKKNFSKEDKNKNIKLPLGNEDEEEEKSDPYGGLFEKYNNN</sequence>
<feature type="compositionally biased region" description="Acidic residues" evidence="2">
    <location>
        <begin position="300"/>
        <end position="318"/>
    </location>
</feature>
<keyword evidence="4" id="KW-1185">Reference proteome</keyword>
<protein>
    <recommendedName>
        <fullName evidence="5">Prohead protease</fullName>
    </recommendedName>
</protein>
<evidence type="ECO:0000256" key="2">
    <source>
        <dbReference type="SAM" id="MobiDB-lite"/>
    </source>
</evidence>
<evidence type="ECO:0000256" key="1">
    <source>
        <dbReference type="SAM" id="Coils"/>
    </source>
</evidence>
<reference evidence="3 4" key="1">
    <citation type="submission" date="2018-09" db="EMBL/GenBank/DDBJ databases">
        <title>Comparative Genomic Analysis of Eight Novel Haloalkaliphilic Bacteriophages from Lake Elmenteita, Kenya.</title>
        <authorList>
            <person name="Akhwale J.K."/>
        </authorList>
    </citation>
    <scope>NUCLEOTIDE SEQUENCE [LARGE SCALE GENOMIC DNA]</scope>
</reference>
<evidence type="ECO:0008006" key="5">
    <source>
        <dbReference type="Google" id="ProtNLM"/>
    </source>
</evidence>
<keyword evidence="1" id="KW-0175">Coiled coil</keyword>
<organism evidence="3 4">
    <name type="scientific">Bacillus phage vB_BcoS-136</name>
    <dbReference type="NCBI Taxonomy" id="2419619"/>
    <lineage>
        <taxon>Viruses</taxon>
        <taxon>Duplodnaviria</taxon>
        <taxon>Heunggongvirae</taxon>
        <taxon>Uroviricota</taxon>
        <taxon>Caudoviricetes</taxon>
        <taxon>Heleneionescovirinae</taxon>
        <taxon>Kenyattavirus</taxon>
        <taxon>Kenyattavirus kv136</taxon>
    </lineage>
</organism>